<dbReference type="EMBL" id="CP054719">
    <property type="protein sequence ID" value="QOL19305.1"/>
    <property type="molecule type" value="Genomic_DNA"/>
</dbReference>
<proteinExistence type="predicted"/>
<reference evidence="2 3" key="1">
    <citation type="submission" date="2020-06" db="EMBL/GenBank/DDBJ databases">
        <title>The endosymbiont of the kinetoplastid Bodo saltans is a Paracaedibacter-like alpha-proteobacterium possessing a putative toxin-antitoxin system.</title>
        <authorList>
            <person name="Midha S."/>
            <person name="Rigden D.J."/>
            <person name="Siozios S."/>
            <person name="Hurst G.D.D."/>
            <person name="Jackson A.P."/>
        </authorList>
    </citation>
    <scope>NUCLEOTIDE SEQUENCE [LARGE SCALE GENOMIC DNA]</scope>
    <source>
        <strain evidence="2">Lake Konstanz</strain>
    </source>
</reference>
<sequence>MGSSVTLVQRHAGGSRALSAPERRLPLSNRVAICLSRIEAEVGLHERVDTAGSMLLHPMS</sequence>
<evidence type="ECO:0000313" key="2">
    <source>
        <dbReference type="EMBL" id="QOL19305.1"/>
    </source>
</evidence>
<evidence type="ECO:0000313" key="3">
    <source>
        <dbReference type="Proteomes" id="UP000594001"/>
    </source>
</evidence>
<gene>
    <name evidence="2" type="ORF">CPBP_00054</name>
</gene>
<accession>A0A7L9RSA2</accession>
<keyword evidence="3" id="KW-1185">Reference proteome</keyword>
<dbReference type="AlphaFoldDB" id="A0A7L9RSA2"/>
<name>A0A7L9RSA2_9PROT</name>
<feature type="region of interest" description="Disordered" evidence="1">
    <location>
        <begin position="1"/>
        <end position="21"/>
    </location>
</feature>
<organism evidence="2 3">
    <name type="scientific">Candidatus Bodocaedibacter vickermanii</name>
    <dbReference type="NCBI Taxonomy" id="2741701"/>
    <lineage>
        <taxon>Bacteria</taxon>
        <taxon>Pseudomonadati</taxon>
        <taxon>Pseudomonadota</taxon>
        <taxon>Alphaproteobacteria</taxon>
        <taxon>Holosporales</taxon>
        <taxon>Candidatus Paracaedibacteraceae</taxon>
        <taxon>Candidatus Bodocaedibacter</taxon>
    </lineage>
</organism>
<protein>
    <submittedName>
        <fullName evidence="2">Uncharacterized protein</fullName>
    </submittedName>
</protein>
<dbReference type="KEGG" id="pbal:CPBP_00054"/>
<dbReference type="Proteomes" id="UP000594001">
    <property type="component" value="Chromosome"/>
</dbReference>
<evidence type="ECO:0000256" key="1">
    <source>
        <dbReference type="SAM" id="MobiDB-lite"/>
    </source>
</evidence>